<evidence type="ECO:0000259" key="2">
    <source>
        <dbReference type="Pfam" id="PF07859"/>
    </source>
</evidence>
<name>A0AAV9D3S5_ACOCL</name>
<protein>
    <submittedName>
        <fullName evidence="3">Carboxylesterase 2</fullName>
    </submittedName>
</protein>
<dbReference type="InterPro" id="IPR033140">
    <property type="entry name" value="Lipase_GDXG_put_SER_AS"/>
</dbReference>
<dbReference type="SUPFAM" id="SSF53474">
    <property type="entry name" value="alpha/beta-Hydrolases"/>
    <property type="match status" value="1"/>
</dbReference>
<proteinExistence type="predicted"/>
<dbReference type="EMBL" id="JAUJYO010000015">
    <property type="protein sequence ID" value="KAK1295825.1"/>
    <property type="molecule type" value="Genomic_DNA"/>
</dbReference>
<dbReference type="AlphaFoldDB" id="A0AAV9D3S5"/>
<feature type="domain" description="Alpha/beta hydrolase fold-3" evidence="2">
    <location>
        <begin position="76"/>
        <end position="288"/>
    </location>
</feature>
<sequence>MDPIRQVKLDMFPFLRVYDDGHVERLLGTTVVPPSLDHATGVSSKDVVINPSTGLSARLYLPSTNPSSEQKLLPLLVYYHGGAFCIESAASPTYHHYLNSLASEADIAIVSVEYRRAPEHPLPIAYDDSLEALIWAVKGHAEPWLRDHVDRTRVFLAGDSAGANICHNIAMSGGGGVQIEGVVLVHPYFWGSTDTTEEALSEEERAKHDKMWRFVCPTSEGVDDPRVNPLAEGAPSLAGLGCERVLVCEAEKDFLRGRGRTYCEGLKRSGWKGTAEFVETEGEGHVFHLFNPECENAKVLMKRMMSFFNNDK</sequence>
<dbReference type="Proteomes" id="UP001180020">
    <property type="component" value="Unassembled WGS sequence"/>
</dbReference>
<dbReference type="PANTHER" id="PTHR23024">
    <property type="entry name" value="ARYLACETAMIDE DEACETYLASE"/>
    <property type="match status" value="1"/>
</dbReference>
<evidence type="ECO:0000313" key="4">
    <source>
        <dbReference type="Proteomes" id="UP001180020"/>
    </source>
</evidence>
<keyword evidence="4" id="KW-1185">Reference proteome</keyword>
<dbReference type="Pfam" id="PF07859">
    <property type="entry name" value="Abhydrolase_3"/>
    <property type="match status" value="1"/>
</dbReference>
<organism evidence="3 4">
    <name type="scientific">Acorus calamus</name>
    <name type="common">Sweet flag</name>
    <dbReference type="NCBI Taxonomy" id="4465"/>
    <lineage>
        <taxon>Eukaryota</taxon>
        <taxon>Viridiplantae</taxon>
        <taxon>Streptophyta</taxon>
        <taxon>Embryophyta</taxon>
        <taxon>Tracheophyta</taxon>
        <taxon>Spermatophyta</taxon>
        <taxon>Magnoliopsida</taxon>
        <taxon>Liliopsida</taxon>
        <taxon>Acoraceae</taxon>
        <taxon>Acorus</taxon>
    </lineage>
</organism>
<reference evidence="3" key="1">
    <citation type="journal article" date="2023" name="Nat. Commun.">
        <title>Diploid and tetraploid genomes of Acorus and the evolution of monocots.</title>
        <authorList>
            <person name="Ma L."/>
            <person name="Liu K.W."/>
            <person name="Li Z."/>
            <person name="Hsiao Y.Y."/>
            <person name="Qi Y."/>
            <person name="Fu T."/>
            <person name="Tang G.D."/>
            <person name="Zhang D."/>
            <person name="Sun W.H."/>
            <person name="Liu D.K."/>
            <person name="Li Y."/>
            <person name="Chen G.Z."/>
            <person name="Liu X.D."/>
            <person name="Liao X.Y."/>
            <person name="Jiang Y.T."/>
            <person name="Yu X."/>
            <person name="Hao Y."/>
            <person name="Huang J."/>
            <person name="Zhao X.W."/>
            <person name="Ke S."/>
            <person name="Chen Y.Y."/>
            <person name="Wu W.L."/>
            <person name="Hsu J.L."/>
            <person name="Lin Y.F."/>
            <person name="Huang M.D."/>
            <person name="Li C.Y."/>
            <person name="Huang L."/>
            <person name="Wang Z.W."/>
            <person name="Zhao X."/>
            <person name="Zhong W.Y."/>
            <person name="Peng D.H."/>
            <person name="Ahmad S."/>
            <person name="Lan S."/>
            <person name="Zhang J.S."/>
            <person name="Tsai W.C."/>
            <person name="Van de Peer Y."/>
            <person name="Liu Z.J."/>
        </authorList>
    </citation>
    <scope>NUCLEOTIDE SEQUENCE</scope>
    <source>
        <strain evidence="3">CP</strain>
    </source>
</reference>
<gene>
    <name evidence="3" type="primary">CXE2</name>
    <name evidence="3" type="ORF">QJS10_CPB15g01773</name>
</gene>
<evidence type="ECO:0000313" key="3">
    <source>
        <dbReference type="EMBL" id="KAK1295825.1"/>
    </source>
</evidence>
<comment type="caution">
    <text evidence="3">The sequence shown here is derived from an EMBL/GenBank/DDBJ whole genome shotgun (WGS) entry which is preliminary data.</text>
</comment>
<evidence type="ECO:0000256" key="1">
    <source>
        <dbReference type="PROSITE-ProRule" id="PRU10038"/>
    </source>
</evidence>
<feature type="active site" evidence="1">
    <location>
        <position position="160"/>
    </location>
</feature>
<reference evidence="3" key="2">
    <citation type="submission" date="2023-06" db="EMBL/GenBank/DDBJ databases">
        <authorList>
            <person name="Ma L."/>
            <person name="Liu K.-W."/>
            <person name="Li Z."/>
            <person name="Hsiao Y.-Y."/>
            <person name="Qi Y."/>
            <person name="Fu T."/>
            <person name="Tang G."/>
            <person name="Zhang D."/>
            <person name="Sun W.-H."/>
            <person name="Liu D.-K."/>
            <person name="Li Y."/>
            <person name="Chen G.-Z."/>
            <person name="Liu X.-D."/>
            <person name="Liao X.-Y."/>
            <person name="Jiang Y.-T."/>
            <person name="Yu X."/>
            <person name="Hao Y."/>
            <person name="Huang J."/>
            <person name="Zhao X.-W."/>
            <person name="Ke S."/>
            <person name="Chen Y.-Y."/>
            <person name="Wu W.-L."/>
            <person name="Hsu J.-L."/>
            <person name="Lin Y.-F."/>
            <person name="Huang M.-D."/>
            <person name="Li C.-Y."/>
            <person name="Huang L."/>
            <person name="Wang Z.-W."/>
            <person name="Zhao X."/>
            <person name="Zhong W.-Y."/>
            <person name="Peng D.-H."/>
            <person name="Ahmad S."/>
            <person name="Lan S."/>
            <person name="Zhang J.-S."/>
            <person name="Tsai W.-C."/>
            <person name="Van De Peer Y."/>
            <person name="Liu Z.-J."/>
        </authorList>
    </citation>
    <scope>NUCLEOTIDE SEQUENCE</scope>
    <source>
        <strain evidence="3">CP</strain>
        <tissue evidence="3">Leaves</tissue>
    </source>
</reference>
<accession>A0AAV9D3S5</accession>
<dbReference type="PROSITE" id="PS01174">
    <property type="entry name" value="LIPASE_GDXG_SER"/>
    <property type="match status" value="1"/>
</dbReference>
<dbReference type="PANTHER" id="PTHR23024:SF577">
    <property type="entry name" value="CARBOXYLESTERASE 2-RELATED"/>
    <property type="match status" value="1"/>
</dbReference>
<dbReference type="GO" id="GO:0016787">
    <property type="term" value="F:hydrolase activity"/>
    <property type="evidence" value="ECO:0007669"/>
    <property type="project" value="InterPro"/>
</dbReference>
<dbReference type="InterPro" id="IPR013094">
    <property type="entry name" value="AB_hydrolase_3"/>
</dbReference>
<dbReference type="InterPro" id="IPR050466">
    <property type="entry name" value="Carboxylest/Gibb_receptor"/>
</dbReference>
<dbReference type="InterPro" id="IPR029058">
    <property type="entry name" value="AB_hydrolase_fold"/>
</dbReference>
<dbReference type="Gene3D" id="3.40.50.1820">
    <property type="entry name" value="alpha/beta hydrolase"/>
    <property type="match status" value="1"/>
</dbReference>